<dbReference type="Proteomes" id="UP001228044">
    <property type="component" value="Unassembled WGS sequence"/>
</dbReference>
<feature type="chain" id="PRO_5045007863" description="Thiol:disulfide interchange protein" evidence="7">
    <location>
        <begin position="22"/>
        <end position="238"/>
    </location>
</feature>
<evidence type="ECO:0000259" key="8">
    <source>
        <dbReference type="Pfam" id="PF10411"/>
    </source>
</evidence>
<evidence type="ECO:0000256" key="4">
    <source>
        <dbReference type="ARBA" id="ARBA00022764"/>
    </source>
</evidence>
<keyword evidence="6 7" id="KW-0676">Redox-active center</keyword>
<dbReference type="InterPro" id="IPR036249">
    <property type="entry name" value="Thioredoxin-like_sf"/>
</dbReference>
<keyword evidence="5" id="KW-1015">Disulfide bond</keyword>
<gene>
    <name evidence="10" type="ORF">QWJ38_11935</name>
</gene>
<comment type="caution">
    <text evidence="10">The sequence shown here is derived from an EMBL/GenBank/DDBJ whole genome shotgun (WGS) entry which is preliminary data.</text>
</comment>
<evidence type="ECO:0000256" key="7">
    <source>
        <dbReference type="RuleBase" id="RU364038"/>
    </source>
</evidence>
<keyword evidence="3 7" id="KW-0732">Signal</keyword>
<dbReference type="CDD" id="cd03020">
    <property type="entry name" value="DsbA_DsbC_DsbG"/>
    <property type="match status" value="1"/>
</dbReference>
<dbReference type="EMBL" id="JAUHHC010000003">
    <property type="protein sequence ID" value="MDN3920992.1"/>
    <property type="molecule type" value="Genomic_DNA"/>
</dbReference>
<evidence type="ECO:0000256" key="2">
    <source>
        <dbReference type="ARBA" id="ARBA00009813"/>
    </source>
</evidence>
<evidence type="ECO:0000256" key="5">
    <source>
        <dbReference type="ARBA" id="ARBA00023157"/>
    </source>
</evidence>
<dbReference type="InterPro" id="IPR018950">
    <property type="entry name" value="DiS-bond_isomerase_DsbC/G_N"/>
</dbReference>
<proteinExistence type="inferred from homology"/>
<accession>A0ABT8DS42</accession>
<dbReference type="InterPro" id="IPR009094">
    <property type="entry name" value="DiS-bond_isomerase_DsbC/G_N_sf"/>
</dbReference>
<organism evidence="10 11">
    <name type="scientific">Roseateles violae</name>
    <dbReference type="NCBI Taxonomy" id="3058042"/>
    <lineage>
        <taxon>Bacteria</taxon>
        <taxon>Pseudomonadati</taxon>
        <taxon>Pseudomonadota</taxon>
        <taxon>Betaproteobacteria</taxon>
        <taxon>Burkholderiales</taxon>
        <taxon>Sphaerotilaceae</taxon>
        <taxon>Roseateles</taxon>
    </lineage>
</organism>
<dbReference type="SUPFAM" id="SSF52833">
    <property type="entry name" value="Thioredoxin-like"/>
    <property type="match status" value="1"/>
</dbReference>
<comment type="similarity">
    <text evidence="2 7">Belongs to the thioredoxin family. DsbC subfamily.</text>
</comment>
<dbReference type="Gene3D" id="3.10.450.70">
    <property type="entry name" value="Disulphide bond isomerase, DsbC/G, N-terminal"/>
    <property type="match status" value="1"/>
</dbReference>
<comment type="subcellular location">
    <subcellularLocation>
        <location evidence="1 7">Periplasm</location>
    </subcellularLocation>
</comment>
<dbReference type="Gene3D" id="3.40.30.10">
    <property type="entry name" value="Glutaredoxin"/>
    <property type="match status" value="1"/>
</dbReference>
<dbReference type="InterPro" id="IPR012336">
    <property type="entry name" value="Thioredoxin-like_fold"/>
</dbReference>
<evidence type="ECO:0000256" key="6">
    <source>
        <dbReference type="ARBA" id="ARBA00023284"/>
    </source>
</evidence>
<evidence type="ECO:0000259" key="9">
    <source>
        <dbReference type="Pfam" id="PF13098"/>
    </source>
</evidence>
<evidence type="ECO:0000313" key="11">
    <source>
        <dbReference type="Proteomes" id="UP001228044"/>
    </source>
</evidence>
<comment type="function">
    <text evidence="7">Required for disulfide bond formation in some periplasmic proteins. Acts by transferring its disulfide bond to other proteins and is reduced in the process.</text>
</comment>
<keyword evidence="4 7" id="KW-0574">Periplasm</keyword>
<feature type="signal peptide" evidence="7">
    <location>
        <begin position="1"/>
        <end position="21"/>
    </location>
</feature>
<dbReference type="InterPro" id="IPR051470">
    <property type="entry name" value="Thiol:disulfide_interchange"/>
</dbReference>
<dbReference type="PANTHER" id="PTHR35272">
    <property type="entry name" value="THIOL:DISULFIDE INTERCHANGE PROTEIN DSBC-RELATED"/>
    <property type="match status" value="1"/>
</dbReference>
<dbReference type="RefSeq" id="WP_290359308.1">
    <property type="nucleotide sequence ID" value="NZ_JAUHHC010000003.1"/>
</dbReference>
<reference evidence="10 11" key="1">
    <citation type="submission" date="2023-06" db="EMBL/GenBank/DDBJ databases">
        <title>Pelomonas sp. PFR6 16S ribosomal RNA gene Genome sequencing and assembly.</title>
        <authorList>
            <person name="Woo H."/>
        </authorList>
    </citation>
    <scope>NUCLEOTIDE SEQUENCE [LARGE SCALE GENOMIC DNA]</scope>
    <source>
        <strain evidence="10 11">PFR6</strain>
    </source>
</reference>
<sequence length="238" mass="26195">MNPLRALPVLLLGLASLATQANEAVIRKNLADRLAGAPKIDEVRPSPITGLWEIRIGNEIRYTDPAGNYLIEGDLIDLKTRRNLTEERVEKLNSVDFATLPLKDAIVWKNGKGTRRIAVFADPNCGYCKRFEKALQGVKDITVYTFLIPILGGDSPDKARAIWCAKEPQAAWQAWMLEGKAPVKPMGACDDAVLERNLALSRKIHVTGTPAILFEDSSRAPGALSAEQLERRLQGIKS</sequence>
<protein>
    <recommendedName>
        <fullName evidence="7">Thiol:disulfide interchange protein</fullName>
    </recommendedName>
</protein>
<keyword evidence="11" id="KW-1185">Reference proteome</keyword>
<dbReference type="InterPro" id="IPR033954">
    <property type="entry name" value="DiS-bond_Isoase_DsbC/G"/>
</dbReference>
<dbReference type="Pfam" id="PF10411">
    <property type="entry name" value="DsbC_N"/>
    <property type="match status" value="1"/>
</dbReference>
<dbReference type="SUPFAM" id="SSF54423">
    <property type="entry name" value="DsbC/DsbG N-terminal domain-like"/>
    <property type="match status" value="1"/>
</dbReference>
<evidence type="ECO:0000256" key="3">
    <source>
        <dbReference type="ARBA" id="ARBA00022729"/>
    </source>
</evidence>
<evidence type="ECO:0000256" key="1">
    <source>
        <dbReference type="ARBA" id="ARBA00004418"/>
    </source>
</evidence>
<dbReference type="PANTHER" id="PTHR35272:SF3">
    <property type="entry name" value="THIOL:DISULFIDE INTERCHANGE PROTEIN DSBC"/>
    <property type="match status" value="1"/>
</dbReference>
<evidence type="ECO:0000313" key="10">
    <source>
        <dbReference type="EMBL" id="MDN3920992.1"/>
    </source>
</evidence>
<dbReference type="Pfam" id="PF13098">
    <property type="entry name" value="Thioredoxin_2"/>
    <property type="match status" value="1"/>
</dbReference>
<feature type="domain" description="Disulphide bond isomerase DsbC/G N-terminal" evidence="8">
    <location>
        <begin position="18"/>
        <end position="86"/>
    </location>
</feature>
<name>A0ABT8DS42_9BURK</name>
<feature type="domain" description="Thioredoxin-like fold" evidence="9">
    <location>
        <begin position="111"/>
        <end position="233"/>
    </location>
</feature>